<feature type="region of interest" description="Disordered" evidence="2">
    <location>
        <begin position="670"/>
        <end position="697"/>
    </location>
</feature>
<reference evidence="3" key="1">
    <citation type="journal article" date="2023" name="Science">
        <title>Genome structures resolve the early diversification of teleost fishes.</title>
        <authorList>
            <person name="Parey E."/>
            <person name="Louis A."/>
            <person name="Montfort J."/>
            <person name="Bouchez O."/>
            <person name="Roques C."/>
            <person name="Iampietro C."/>
            <person name="Lluch J."/>
            <person name="Castinel A."/>
            <person name="Donnadieu C."/>
            <person name="Desvignes T."/>
            <person name="Floi Bucao C."/>
            <person name="Jouanno E."/>
            <person name="Wen M."/>
            <person name="Mejri S."/>
            <person name="Dirks R."/>
            <person name="Jansen H."/>
            <person name="Henkel C."/>
            <person name="Chen W.J."/>
            <person name="Zahm M."/>
            <person name="Cabau C."/>
            <person name="Klopp C."/>
            <person name="Thompson A.W."/>
            <person name="Robinson-Rechavi M."/>
            <person name="Braasch I."/>
            <person name="Lecointre G."/>
            <person name="Bobe J."/>
            <person name="Postlethwait J.H."/>
            <person name="Berthelot C."/>
            <person name="Roest Crollius H."/>
            <person name="Guiguen Y."/>
        </authorList>
    </citation>
    <scope>NUCLEOTIDE SEQUENCE</scope>
    <source>
        <strain evidence="3">WJC10195</strain>
    </source>
</reference>
<sequence length="697" mass="78716">MTGKEKTMANSKDIVLATKSLTTAAECREETKMLMQPYANWEEYLTPAPMSIAILAELIFISSNTDFSIRKGGPEGGFKYIKYPDSFRACLMQVCNSGWRAFNDAHKNMDQIRLYTSSVPNYIRVAVQILLQDDHDLVQTMLPDQLDNIRNIADECLKLAESTEKRFTDVIELIQELLETCTSAKQVFGNQLEDVRKKIKESKLRKKASEEANKRAEQAFKNLSQQLKDAQEDFRTSMDSMPSGWEMLGMNVVEGLANSASTLMSALAFMATAEMSIPGAIGTSIGKMVQEVKNDPISANNIYAKSNQILSLVEVLNTFFDGGQIKWSEITDQKTNVPNTNWAKDQFVKIKESIQTEEQCQPKNDASELCTKAITICSELENLAPDAQRDDAKTQKTVQLMKSLRKEAMLFDTKSKEATNTSAFPVQLPQISKTQENISGSKSAGQMAADNARFRIEQSRAQLDKVRELYEKSVDNLEKNKKEMTDIFATLKNCKVKEIDFTTTLKVLSQGLEAMGNVKYQWQKLIRFFEMVSNLMKTSLNTSLKEFAKTAQTTSDKTLKYSSAMFLKDMMYSQAFHASNIASLVHMIASTYTEVSDKYLMDGVSRLSKLISLDVSQPEFEIERSYMENSCTEAEKGIRDLVQKNKEDFARKTTQRLQKIESGLKAVLPPVSEEKERELKETVESASKNDQDEDQYI</sequence>
<evidence type="ECO:0000256" key="2">
    <source>
        <dbReference type="SAM" id="MobiDB-lite"/>
    </source>
</evidence>
<dbReference type="AlphaFoldDB" id="A0A9Q1J8F2"/>
<dbReference type="PANTHER" id="PTHR33488:SF2">
    <property type="entry name" value="EARLY ENDOSOME ANTIGEN 1-LIKE"/>
    <property type="match status" value="1"/>
</dbReference>
<protein>
    <submittedName>
        <fullName evidence="3">Uncharacterized protein</fullName>
    </submittedName>
</protein>
<dbReference type="EMBL" id="JAINUF010000002">
    <property type="protein sequence ID" value="KAJ8373473.1"/>
    <property type="molecule type" value="Genomic_DNA"/>
</dbReference>
<keyword evidence="1" id="KW-0175">Coiled coil</keyword>
<proteinExistence type="predicted"/>
<organism evidence="3 4">
    <name type="scientific">Synaphobranchus kaupii</name>
    <name type="common">Kaup's arrowtooth eel</name>
    <dbReference type="NCBI Taxonomy" id="118154"/>
    <lineage>
        <taxon>Eukaryota</taxon>
        <taxon>Metazoa</taxon>
        <taxon>Chordata</taxon>
        <taxon>Craniata</taxon>
        <taxon>Vertebrata</taxon>
        <taxon>Euteleostomi</taxon>
        <taxon>Actinopterygii</taxon>
        <taxon>Neopterygii</taxon>
        <taxon>Teleostei</taxon>
        <taxon>Anguilliformes</taxon>
        <taxon>Synaphobranchidae</taxon>
        <taxon>Synaphobranchus</taxon>
    </lineage>
</organism>
<feature type="compositionally biased region" description="Basic and acidic residues" evidence="2">
    <location>
        <begin position="672"/>
        <end position="690"/>
    </location>
</feature>
<evidence type="ECO:0000313" key="4">
    <source>
        <dbReference type="Proteomes" id="UP001152622"/>
    </source>
</evidence>
<keyword evidence="4" id="KW-1185">Reference proteome</keyword>
<dbReference type="Proteomes" id="UP001152622">
    <property type="component" value="Chromosome 2"/>
</dbReference>
<comment type="caution">
    <text evidence="3">The sequence shown here is derived from an EMBL/GenBank/DDBJ whole genome shotgun (WGS) entry which is preliminary data.</text>
</comment>
<evidence type="ECO:0000313" key="3">
    <source>
        <dbReference type="EMBL" id="KAJ8373473.1"/>
    </source>
</evidence>
<accession>A0A9Q1J8F2</accession>
<dbReference type="PANTHER" id="PTHR33488">
    <property type="entry name" value="ZGC:162509"/>
    <property type="match status" value="1"/>
</dbReference>
<gene>
    <name evidence="3" type="ORF">SKAU_G00040530</name>
</gene>
<name>A0A9Q1J8F2_SYNKA</name>
<dbReference type="OrthoDB" id="5406275at2759"/>
<feature type="coiled-coil region" evidence="1">
    <location>
        <begin position="192"/>
        <end position="233"/>
    </location>
</feature>
<feature type="coiled-coil region" evidence="1">
    <location>
        <begin position="449"/>
        <end position="487"/>
    </location>
</feature>
<evidence type="ECO:0000256" key="1">
    <source>
        <dbReference type="SAM" id="Coils"/>
    </source>
</evidence>